<organism evidence="5 6">
    <name type="scientific">Amphibalanus amphitrite</name>
    <name type="common">Striped barnacle</name>
    <name type="synonym">Balanus amphitrite</name>
    <dbReference type="NCBI Taxonomy" id="1232801"/>
    <lineage>
        <taxon>Eukaryota</taxon>
        <taxon>Metazoa</taxon>
        <taxon>Ecdysozoa</taxon>
        <taxon>Arthropoda</taxon>
        <taxon>Crustacea</taxon>
        <taxon>Multicrustacea</taxon>
        <taxon>Cirripedia</taxon>
        <taxon>Thoracica</taxon>
        <taxon>Thoracicalcarea</taxon>
        <taxon>Balanomorpha</taxon>
        <taxon>Balanoidea</taxon>
        <taxon>Balanidae</taxon>
        <taxon>Amphibalaninae</taxon>
        <taxon>Amphibalanus</taxon>
    </lineage>
</organism>
<keyword evidence="3" id="KW-0393">Immunoglobulin domain</keyword>
<dbReference type="InterPro" id="IPR013783">
    <property type="entry name" value="Ig-like_fold"/>
</dbReference>
<keyword evidence="2" id="KW-1015">Disulfide bond</keyword>
<dbReference type="InterPro" id="IPR013098">
    <property type="entry name" value="Ig_I-set"/>
</dbReference>
<proteinExistence type="predicted"/>
<dbReference type="OrthoDB" id="6347235at2759"/>
<evidence type="ECO:0000256" key="3">
    <source>
        <dbReference type="ARBA" id="ARBA00023319"/>
    </source>
</evidence>
<comment type="caution">
    <text evidence="5">The sequence shown here is derived from an EMBL/GenBank/DDBJ whole genome shotgun (WGS) entry which is preliminary data.</text>
</comment>
<dbReference type="EMBL" id="VIIS01001067">
    <property type="protein sequence ID" value="KAF0302379.1"/>
    <property type="molecule type" value="Genomic_DNA"/>
</dbReference>
<dbReference type="InterPro" id="IPR007110">
    <property type="entry name" value="Ig-like_dom"/>
</dbReference>
<accession>A0A6A4WB14</accession>
<dbReference type="InterPro" id="IPR003598">
    <property type="entry name" value="Ig_sub2"/>
</dbReference>
<dbReference type="Proteomes" id="UP000440578">
    <property type="component" value="Unassembled WGS sequence"/>
</dbReference>
<gene>
    <name evidence="5" type="primary">syg-2_3</name>
    <name evidence="5" type="ORF">FJT64_025515</name>
</gene>
<dbReference type="FunFam" id="2.60.40.10:FF:000032">
    <property type="entry name" value="palladin isoform X1"/>
    <property type="match status" value="1"/>
</dbReference>
<dbReference type="GO" id="GO:0043025">
    <property type="term" value="C:neuronal cell body"/>
    <property type="evidence" value="ECO:0007669"/>
    <property type="project" value="TreeGrafter"/>
</dbReference>
<evidence type="ECO:0000313" key="6">
    <source>
        <dbReference type="Proteomes" id="UP000440578"/>
    </source>
</evidence>
<keyword evidence="1" id="KW-0732">Signal</keyword>
<evidence type="ECO:0000313" key="5">
    <source>
        <dbReference type="EMBL" id="KAF0302379.1"/>
    </source>
</evidence>
<evidence type="ECO:0000256" key="1">
    <source>
        <dbReference type="ARBA" id="ARBA00022729"/>
    </source>
</evidence>
<dbReference type="AlphaFoldDB" id="A0A6A4WB14"/>
<dbReference type="GO" id="GO:0008046">
    <property type="term" value="F:axon guidance receptor activity"/>
    <property type="evidence" value="ECO:0007669"/>
    <property type="project" value="TreeGrafter"/>
</dbReference>
<dbReference type="PANTHER" id="PTHR45080">
    <property type="entry name" value="CONTACTIN 5"/>
    <property type="match status" value="1"/>
</dbReference>
<dbReference type="PANTHER" id="PTHR45080:SF8">
    <property type="entry name" value="IG-LIKE DOMAIN-CONTAINING PROTEIN"/>
    <property type="match status" value="1"/>
</dbReference>
<dbReference type="SMART" id="SM00408">
    <property type="entry name" value="IGc2"/>
    <property type="match status" value="1"/>
</dbReference>
<dbReference type="GO" id="GO:0030424">
    <property type="term" value="C:axon"/>
    <property type="evidence" value="ECO:0007669"/>
    <property type="project" value="TreeGrafter"/>
</dbReference>
<name>A0A6A4WB14_AMPAM</name>
<dbReference type="GO" id="GO:0005886">
    <property type="term" value="C:plasma membrane"/>
    <property type="evidence" value="ECO:0007669"/>
    <property type="project" value="TreeGrafter"/>
</dbReference>
<protein>
    <submittedName>
        <fullName evidence="5">Synaptogenesis protein syg-2</fullName>
    </submittedName>
</protein>
<evidence type="ECO:0000256" key="2">
    <source>
        <dbReference type="ARBA" id="ARBA00023157"/>
    </source>
</evidence>
<feature type="domain" description="Ig-like" evidence="4">
    <location>
        <begin position="42"/>
        <end position="129"/>
    </location>
</feature>
<dbReference type="InterPro" id="IPR036179">
    <property type="entry name" value="Ig-like_dom_sf"/>
</dbReference>
<feature type="domain" description="Ig-like" evidence="4">
    <location>
        <begin position="136"/>
        <end position="175"/>
    </location>
</feature>
<dbReference type="SMART" id="SM00409">
    <property type="entry name" value="IG"/>
    <property type="match status" value="1"/>
</dbReference>
<dbReference type="Pfam" id="PF07679">
    <property type="entry name" value="I-set"/>
    <property type="match status" value="1"/>
</dbReference>
<dbReference type="PROSITE" id="PS50835">
    <property type="entry name" value="IG_LIKE"/>
    <property type="match status" value="2"/>
</dbReference>
<sequence length="226" mass="24543">MNGPLLDISHATKADAGWYRLVASNDEGNSTVSVHVNVQYAPDIVSIPKMVLVAAGEDTVLDCAAEANPTPPNMVSWGRQGYNFGSSRVNIAVGNGSSLLTIRNVSREDGGEFVCLARNDIGETNASVALLVEHEPEIVDGRRFSKSAADLTGTAMLTCRARGAPNVTFQWSTRGTLIDNSTDPGRYSLAYTQVGRRSTLFATWMIKDRMEVRSVRIKIAYPTEKF</sequence>
<reference evidence="5 6" key="1">
    <citation type="submission" date="2019-07" db="EMBL/GenBank/DDBJ databases">
        <title>Draft genome assembly of a fouling barnacle, Amphibalanus amphitrite (Darwin, 1854): The first reference genome for Thecostraca.</title>
        <authorList>
            <person name="Kim W."/>
        </authorList>
    </citation>
    <scope>NUCLEOTIDE SEQUENCE [LARGE SCALE GENOMIC DNA]</scope>
    <source>
        <strain evidence="5">SNU_AA5</strain>
        <tissue evidence="5">Soma without cirri and trophi</tissue>
    </source>
</reference>
<dbReference type="Gene3D" id="2.60.40.10">
    <property type="entry name" value="Immunoglobulins"/>
    <property type="match status" value="3"/>
</dbReference>
<keyword evidence="6" id="KW-1185">Reference proteome</keyword>
<dbReference type="GO" id="GO:0050808">
    <property type="term" value="P:synapse organization"/>
    <property type="evidence" value="ECO:0007669"/>
    <property type="project" value="TreeGrafter"/>
</dbReference>
<dbReference type="InterPro" id="IPR050958">
    <property type="entry name" value="Cell_Adh-Cytoskel_Orgn"/>
</dbReference>
<dbReference type="InterPro" id="IPR003599">
    <property type="entry name" value="Ig_sub"/>
</dbReference>
<dbReference type="SUPFAM" id="SSF48726">
    <property type="entry name" value="Immunoglobulin"/>
    <property type="match status" value="3"/>
</dbReference>
<dbReference type="GO" id="GO:0007156">
    <property type="term" value="P:homophilic cell adhesion via plasma membrane adhesion molecules"/>
    <property type="evidence" value="ECO:0007669"/>
    <property type="project" value="TreeGrafter"/>
</dbReference>
<evidence type="ECO:0000259" key="4">
    <source>
        <dbReference type="PROSITE" id="PS50835"/>
    </source>
</evidence>